<keyword evidence="5" id="KW-0233">DNA recombination</keyword>
<protein>
    <submittedName>
        <fullName evidence="6">Uncharacterized protein</fullName>
    </submittedName>
</protein>
<evidence type="ECO:0000313" key="7">
    <source>
        <dbReference type="Proteomes" id="UP000291151"/>
    </source>
</evidence>
<gene>
    <name evidence="6" type="ORF">DKZ56_14380</name>
</gene>
<evidence type="ECO:0000256" key="4">
    <source>
        <dbReference type="ARBA" id="ARBA00023125"/>
    </source>
</evidence>
<dbReference type="GO" id="GO:0006313">
    <property type="term" value="P:DNA transposition"/>
    <property type="evidence" value="ECO:0007669"/>
    <property type="project" value="InterPro"/>
</dbReference>
<name>A0A4P6UX81_9BACL</name>
<comment type="similarity">
    <text evidence="2">Belongs to the transposase mutator family.</text>
</comment>
<dbReference type="GO" id="GO:0003677">
    <property type="term" value="F:DNA binding"/>
    <property type="evidence" value="ECO:0007669"/>
    <property type="project" value="UniProtKB-KW"/>
</dbReference>
<organism evidence="6 7">
    <name type="scientific">Ureibacillus thermophilus</name>
    <dbReference type="NCBI Taxonomy" id="367743"/>
    <lineage>
        <taxon>Bacteria</taxon>
        <taxon>Bacillati</taxon>
        <taxon>Bacillota</taxon>
        <taxon>Bacilli</taxon>
        <taxon>Bacillales</taxon>
        <taxon>Caryophanaceae</taxon>
        <taxon>Ureibacillus</taxon>
    </lineage>
</organism>
<dbReference type="Proteomes" id="UP000291151">
    <property type="component" value="Chromosome"/>
</dbReference>
<dbReference type="AlphaFoldDB" id="A0A4P6UX81"/>
<dbReference type="Pfam" id="PF00872">
    <property type="entry name" value="Transposase_mut"/>
    <property type="match status" value="1"/>
</dbReference>
<dbReference type="EMBL" id="CP036528">
    <property type="protein sequence ID" value="QBK26916.1"/>
    <property type="molecule type" value="Genomic_DNA"/>
</dbReference>
<accession>A0A4P6UX81</accession>
<dbReference type="InterPro" id="IPR001207">
    <property type="entry name" value="Transposase_mutator"/>
</dbReference>
<keyword evidence="3" id="KW-0815">Transposition</keyword>
<dbReference type="KEGG" id="uth:DKZ56_14380"/>
<dbReference type="GO" id="GO:0004803">
    <property type="term" value="F:transposase activity"/>
    <property type="evidence" value="ECO:0007669"/>
    <property type="project" value="InterPro"/>
</dbReference>
<comment type="function">
    <text evidence="1">Required for the transposition of the insertion element.</text>
</comment>
<evidence type="ECO:0000256" key="5">
    <source>
        <dbReference type="ARBA" id="ARBA00023172"/>
    </source>
</evidence>
<evidence type="ECO:0000256" key="2">
    <source>
        <dbReference type="ARBA" id="ARBA00010961"/>
    </source>
</evidence>
<proteinExistence type="inferred from homology"/>
<reference evidence="6 7" key="1">
    <citation type="submission" date="2019-02" db="EMBL/GenBank/DDBJ databases">
        <title>Ureibacillus thermophilus.</title>
        <authorList>
            <person name="Sunny J.S."/>
            <person name="Natarajan A."/>
            <person name="Saleena L.M."/>
        </authorList>
    </citation>
    <scope>NUCLEOTIDE SEQUENCE [LARGE SCALE GENOMIC DNA]</scope>
    <source>
        <strain evidence="6 7">LM102</strain>
    </source>
</reference>
<keyword evidence="7" id="KW-1185">Reference proteome</keyword>
<evidence type="ECO:0000256" key="1">
    <source>
        <dbReference type="ARBA" id="ARBA00002190"/>
    </source>
</evidence>
<evidence type="ECO:0000313" key="6">
    <source>
        <dbReference type="EMBL" id="QBK26916.1"/>
    </source>
</evidence>
<sequence>MQAFHERKLEERYVCIYLDATHIPIRRQTVEKHTNISSTDLGQGLCYYFFIVEVKEGRTAPGTIPRHHGHPCSWLTSTSVFGVRDLHPIVHVHAGRTNTARVRWNAELLPHKVHSFIRIYLTGIII</sequence>
<keyword evidence="4" id="KW-0238">DNA-binding</keyword>
<evidence type="ECO:0000256" key="3">
    <source>
        <dbReference type="ARBA" id="ARBA00022578"/>
    </source>
</evidence>